<evidence type="ECO:0000313" key="6">
    <source>
        <dbReference type="Proteomes" id="UP000489351"/>
    </source>
</evidence>
<dbReference type="Proteomes" id="UP000327458">
    <property type="component" value="Unassembled WGS sequence"/>
</dbReference>
<reference evidence="1 5" key="2">
    <citation type="submission" date="2019-07" db="EMBL/GenBank/DDBJ databases">
        <title>Draft genome Sequence of Chlorobium phaeovibrioides sp. strain PhvTcv-s14, from the Phylum Chlorobi.</title>
        <authorList>
            <person name="Babenko V."/>
            <person name="Boldyreva D."/>
            <person name="Kanygina A."/>
            <person name="Selezneva O."/>
            <person name="Akopiyan T."/>
            <person name="Lunina O."/>
        </authorList>
    </citation>
    <scope>NUCLEOTIDE SEQUENCE [LARGE SCALE GENOMIC DNA]</scope>
    <source>
        <strain evidence="1 5">GrTcv12</strain>
    </source>
</reference>
<accession>A0A432AUF0</accession>
<dbReference type="InterPro" id="IPR023393">
    <property type="entry name" value="START-like_dom_sf"/>
</dbReference>
<protein>
    <submittedName>
        <fullName evidence="3">SRPBCC family protein</fullName>
    </submittedName>
</protein>
<dbReference type="EMBL" id="VMRG01000001">
    <property type="protein sequence ID" value="KAA6232012.1"/>
    <property type="molecule type" value="Genomic_DNA"/>
</dbReference>
<organism evidence="3 4">
    <name type="scientific">Chlorobium phaeovibrioides</name>
    <dbReference type="NCBI Taxonomy" id="1094"/>
    <lineage>
        <taxon>Bacteria</taxon>
        <taxon>Pseudomonadati</taxon>
        <taxon>Chlorobiota</taxon>
        <taxon>Chlorobiia</taxon>
        <taxon>Chlorobiales</taxon>
        <taxon>Chlorobiaceae</taxon>
        <taxon>Chlorobium/Pelodictyon group</taxon>
        <taxon>Chlorobium</taxon>
    </lineage>
</organism>
<evidence type="ECO:0000313" key="2">
    <source>
        <dbReference type="EMBL" id="MWV54624.1"/>
    </source>
</evidence>
<dbReference type="RefSeq" id="WP_126341762.1">
    <property type="nucleotide sequence ID" value="NZ_CP041698.1"/>
</dbReference>
<dbReference type="Proteomes" id="UP000279908">
    <property type="component" value="Unassembled WGS sequence"/>
</dbReference>
<evidence type="ECO:0000313" key="5">
    <source>
        <dbReference type="Proteomes" id="UP000327458"/>
    </source>
</evidence>
<reference evidence="2 6" key="3">
    <citation type="submission" date="2019-11" db="EMBL/GenBank/DDBJ databases">
        <title>Green- and brown-colored morphotypes of Chlorobia in the stratified aquatic ecosystems of Kandalaksha Gulf (White Sea): A model for study of the accessory genome evolution.</title>
        <authorList>
            <person name="Grouzdev D.S."/>
        </authorList>
    </citation>
    <scope>NUCLEOTIDE SEQUENCE [LARGE SCALE GENOMIC DNA]</scope>
    <source>
        <strain evidence="2 6">ZM</strain>
    </source>
</reference>
<dbReference type="SUPFAM" id="SSF55961">
    <property type="entry name" value="Bet v1-like"/>
    <property type="match status" value="1"/>
</dbReference>
<keyword evidence="6" id="KW-1185">Reference proteome</keyword>
<dbReference type="Proteomes" id="UP000489351">
    <property type="component" value="Unassembled WGS sequence"/>
</dbReference>
<evidence type="ECO:0000313" key="4">
    <source>
        <dbReference type="Proteomes" id="UP000279908"/>
    </source>
</evidence>
<dbReference type="AlphaFoldDB" id="A0A432AUF0"/>
<gene>
    <name evidence="3" type="ORF">EKD02_07505</name>
    <name evidence="1" type="ORF">FP507_02020</name>
    <name evidence="2" type="ORF">GJ685_06035</name>
</gene>
<dbReference type="CDD" id="cd07819">
    <property type="entry name" value="SRPBCC_2"/>
    <property type="match status" value="1"/>
</dbReference>
<reference evidence="3 4" key="1">
    <citation type="submission" date="2018-12" db="EMBL/GenBank/DDBJ databases">
        <authorList>
            <person name="Lunina O.N."/>
            <person name="Grouzdev D.S."/>
            <person name="Gorlenko V.M."/>
            <person name="Savvichev A.S."/>
        </authorList>
    </citation>
    <scope>NUCLEOTIDE SEQUENCE [LARGE SCALE GENOMIC DNA]</scope>
    <source>
        <strain evidence="3 4">BrKhr-17</strain>
    </source>
</reference>
<evidence type="ECO:0000313" key="1">
    <source>
        <dbReference type="EMBL" id="KAA6232012.1"/>
    </source>
</evidence>
<evidence type="ECO:0000313" key="3">
    <source>
        <dbReference type="EMBL" id="RTY36956.1"/>
    </source>
</evidence>
<proteinExistence type="predicted"/>
<comment type="caution">
    <text evidence="3">The sequence shown here is derived from an EMBL/GenBank/DDBJ whole genome shotgun (WGS) entry which is preliminary data.</text>
</comment>
<dbReference type="EMBL" id="WUBZ01000016">
    <property type="protein sequence ID" value="MWV54624.1"/>
    <property type="molecule type" value="Genomic_DNA"/>
</dbReference>
<name>A0A432AUF0_CHLPH</name>
<dbReference type="EMBL" id="RXYK01000011">
    <property type="protein sequence ID" value="RTY36956.1"/>
    <property type="molecule type" value="Genomic_DNA"/>
</dbReference>
<sequence length="156" mass="17127">MAFQVEINVEKEFATSASLGEVYALLADVPRSASHFPKVERFVDLGGNAYRWEMEKIGIGGHTLHETIYACLYTADPNGHTISWTPVAGVGNGLVEGGWSMTRKGEETLVTLHTKGILTVDLPSFLQLLLSPLVVMEFNLMIAEYLQNLSTTLNRG</sequence>
<dbReference type="Gene3D" id="3.30.530.20">
    <property type="match status" value="1"/>
</dbReference>